<protein>
    <submittedName>
        <fullName evidence="5">RTX-family protein-2</fullName>
    </submittedName>
</protein>
<dbReference type="PRINTS" id="PR00313">
    <property type="entry name" value="CABNDNGRPT"/>
</dbReference>
<dbReference type="SUPFAM" id="SSF51120">
    <property type="entry name" value="beta-Roll"/>
    <property type="match status" value="2"/>
</dbReference>
<keyword evidence="6" id="KW-1185">Reference proteome</keyword>
<evidence type="ECO:0000313" key="6">
    <source>
        <dbReference type="Proteomes" id="UP000002334"/>
    </source>
</evidence>
<evidence type="ECO:0000256" key="2">
    <source>
        <dbReference type="ARBA" id="ARBA00022525"/>
    </source>
</evidence>
<organism evidence="5 6">
    <name type="scientific">Hamiltonella defensa subsp. Acyrthosiphon pisum (strain 5AT)</name>
    <dbReference type="NCBI Taxonomy" id="572265"/>
    <lineage>
        <taxon>Bacteria</taxon>
        <taxon>Pseudomonadati</taxon>
        <taxon>Pseudomonadota</taxon>
        <taxon>Gammaproteobacteria</taxon>
        <taxon>Enterobacterales</taxon>
        <taxon>Enterobacteriaceae</taxon>
        <taxon>aphid secondary symbionts</taxon>
        <taxon>Candidatus Williamhamiltonella</taxon>
    </lineage>
</organism>
<dbReference type="Pfam" id="PF00353">
    <property type="entry name" value="HemolysinCabind"/>
    <property type="match status" value="3"/>
</dbReference>
<dbReference type="InterPro" id="IPR050557">
    <property type="entry name" value="RTX_toxin/Mannuronan_C5-epim"/>
</dbReference>
<feature type="region of interest" description="Disordered" evidence="4">
    <location>
        <begin position="89"/>
        <end position="111"/>
    </location>
</feature>
<dbReference type="GO" id="GO:0005509">
    <property type="term" value="F:calcium ion binding"/>
    <property type="evidence" value="ECO:0007669"/>
    <property type="project" value="InterPro"/>
</dbReference>
<evidence type="ECO:0000256" key="3">
    <source>
        <dbReference type="ARBA" id="ARBA00022837"/>
    </source>
</evidence>
<evidence type="ECO:0000256" key="4">
    <source>
        <dbReference type="SAM" id="MobiDB-lite"/>
    </source>
</evidence>
<dbReference type="PANTHER" id="PTHR38340:SF1">
    <property type="entry name" value="S-LAYER PROTEIN"/>
    <property type="match status" value="1"/>
</dbReference>
<evidence type="ECO:0000313" key="5">
    <source>
        <dbReference type="EMBL" id="ACQ67191.1"/>
    </source>
</evidence>
<dbReference type="EMBL" id="CP001277">
    <property type="protein sequence ID" value="ACQ67191.1"/>
    <property type="molecule type" value="Genomic_DNA"/>
</dbReference>
<feature type="compositionally biased region" description="Basic and acidic residues" evidence="4">
    <location>
        <begin position="91"/>
        <end position="104"/>
    </location>
</feature>
<dbReference type="InterPro" id="IPR001343">
    <property type="entry name" value="Hemolysn_Ca-bd"/>
</dbReference>
<dbReference type="InterPro" id="IPR018511">
    <property type="entry name" value="Hemolysin-typ_Ca-bd_CS"/>
</dbReference>
<proteinExistence type="predicted"/>
<dbReference type="HOGENOM" id="CLU_361998_0_0_6"/>
<dbReference type="InterPro" id="IPR011049">
    <property type="entry name" value="Serralysin-like_metalloprot_C"/>
</dbReference>
<dbReference type="AlphaFoldDB" id="C4K3P8"/>
<comment type="subcellular location">
    <subcellularLocation>
        <location evidence="1">Secreted</location>
    </subcellularLocation>
</comment>
<dbReference type="eggNOG" id="COG2931">
    <property type="taxonomic scope" value="Bacteria"/>
</dbReference>
<feature type="region of interest" description="Disordered" evidence="4">
    <location>
        <begin position="629"/>
        <end position="650"/>
    </location>
</feature>
<dbReference type="RefSeq" id="WP_012738149.1">
    <property type="nucleotide sequence ID" value="NC_012751.1"/>
</dbReference>
<dbReference type="GO" id="GO:0005576">
    <property type="term" value="C:extracellular region"/>
    <property type="evidence" value="ECO:0007669"/>
    <property type="project" value="UniProtKB-SubCell"/>
</dbReference>
<evidence type="ECO:0000256" key="1">
    <source>
        <dbReference type="ARBA" id="ARBA00004613"/>
    </source>
</evidence>
<gene>
    <name evidence="5" type="primary">rtxA_02</name>
    <name evidence="5" type="ordered locus">HDEF_0437</name>
</gene>
<dbReference type="KEGG" id="hde:HDEF_0437"/>
<dbReference type="GeneID" id="66260333"/>
<keyword evidence="2" id="KW-0964">Secreted</keyword>
<dbReference type="PROSITE" id="PS00330">
    <property type="entry name" value="HEMOLYSIN_CALCIUM"/>
    <property type="match status" value="2"/>
</dbReference>
<dbReference type="Proteomes" id="UP000002334">
    <property type="component" value="Chromosome"/>
</dbReference>
<name>C4K3P8_HAMD5</name>
<dbReference type="STRING" id="572265.HDEF_0437"/>
<sequence>MTTLEEYIYPDDVESRLNAYSSVQNIPKNELESVDSEHYYFEPSPLHGVNDLIEATSHSDRPEPTLKNVTLFKIERGVNQGPLTTLFHLGDGNDRARGQGERKNIFKGGDGTKHYTGGNQADVFYLFTATVPETRSYFNGGEGEDLIIAERDLKGTPYQGYGINLQKNEVRFRINQTENFWPLIGNLKEIEHIHGHMNTPDYLVGNEKNNILNGLGGRDEIWGHEGNDTLILEQGITSGGPGIDHTIILKNTQPHPVTVRIDDEGEEALSLITFQYRYEEIKDFTLHLNDDEQYDLQILLKAKDKAETTVIIKNAYQCEGAGKNQLLSSSAYIFNTSDGISLFAQFPELIQKNAQGEFPFIPRFQTQYTTLLDAPHQDYFKMQEPDNIRLSLNKSPDGDFVSVGKDTLRLSLNTQLVLNDTPFDDILNGDRQDNVLISSRGNDKLRGGKGQDIYQIQMKDSAQTERTVSIDNKDDQAEPEVDLLMLPFKIEDLQIETSGQHVILSPSNEPQTNLRIKLLDFIRDRAYRHLMLMDVEQQLFEISLNQEKTPYFSHPQSHVNETENADFLRIYGGDFLADNTLDAKEGNDNIFDDSARLHTLRGGEGDDTIITTKGNKKLFGDAGHDQLFSGQGDDELNGGQGNDRLSGGKGDDTYWIERDHGLTNIEDSGGNDKIVLTGMALNDLRVVKKDEDMYLFSAQEDAQNPFSIKIKKGASSSEHKIEHLFVNGQLALIEEIASWDANEKQAFIDQHNHAFLFQCGPFSGLGELFNRH</sequence>
<dbReference type="PANTHER" id="PTHR38340">
    <property type="entry name" value="S-LAYER PROTEIN"/>
    <property type="match status" value="1"/>
</dbReference>
<dbReference type="Gene3D" id="2.150.10.10">
    <property type="entry name" value="Serralysin-like metalloprotease, C-terminal"/>
    <property type="match status" value="3"/>
</dbReference>
<accession>C4K3P8</accession>
<reference evidence="5 6" key="1">
    <citation type="journal article" date="2009" name="Proc. Natl. Acad. Sci. U.S.A.">
        <title>Hamiltonella defensa, genome evolution of protective bacterial endosymbiont from pathogenic ancestors.</title>
        <authorList>
            <person name="Degnan P.H."/>
            <person name="Yu Y."/>
            <person name="Sisneros N."/>
            <person name="Wing R.A."/>
            <person name="Moran N.A."/>
        </authorList>
    </citation>
    <scope>NUCLEOTIDE SEQUENCE [LARGE SCALE GENOMIC DNA]</scope>
    <source>
        <strain evidence="6">5AT</strain>
    </source>
</reference>
<keyword evidence="3" id="KW-0106">Calcium</keyword>